<sequence>MYKNVYGNSQFHPPTNGSRTYYVGPDKLYSSYASPCISPNIVKNGDRIQIRQRASSQNALRNPQYTSSNFERYQNNISTSNSMQFPQSRNGEIYNGQYIQLSPKNNTYNDNYSSSNSVIVSSNTYDGISQQYYNSTKPLINGGPVVKKKEDHSIRKAIGKGINKGIDLIKPKSHTKSSKVIPYLPNNVISDYSRTSFDLSERILFCDEEGGKRFGTVTYSALLSSPSLDNFIGIQCDDDEIGYGNGELNGKRYFLCEDGKAAFVHSQTCWKMSDYEYQRTKNEEKKAREIAENELKRRLKPDDQVLVKYLEYKKDAIFEYSFISNDNRNYAIVTIINDRTPPTWKKISRSLASIIPERIMTKIEKNHNSTAVVPLSALTIKTPLHSSPKRIIDYPMPIEPSGAPPSYVESFQHEPIMVQQSNSHYQQQNHQGSIKHFGNIDSGIEERPCDPCKNYDSLIGRFKGIQGHNNSCYLDATLYSMFLQSTEFDSLILEKKKTSEDIKEFSEVQRILKNEIVYPLRKFHFVRADHILKLRVLLGKILNDQIGMTENEKDPEEFMNALFEKVFKIKPLLRLRNNNDGKIHDTFFCPLIADDSWTFQQSKLMNLQYLFDRSIFSSTIELAEIPNLLIIQLPRSGEVKIFERILPTITLDISNVVNTNTKLCRLCRRNVATEKCPECFLTKECYLKDVFYCSRCFKDSHSDGNSSTHVPCEVITKNPSSQPKKILLKLSAVLCIETSHYVSFVNCNVNSATPENDRWVFFDSMADREGLSEGYNVPTVKQVPNLSKWLTDEGGRKIYELLSQSGWSLPEHGDYDPLLKRLLADCYICIYQYTDELNDSERGYIKSSSRV</sequence>
<dbReference type="GO" id="GO:0048471">
    <property type="term" value="C:perinuclear region of cytoplasm"/>
    <property type="evidence" value="ECO:0007669"/>
    <property type="project" value="UniProtKB-SubCell"/>
</dbReference>
<dbReference type="PANTHER" id="PTHR11830">
    <property type="entry name" value="40S RIBOSOMAL PROTEIN S3A"/>
    <property type="match status" value="1"/>
</dbReference>
<dbReference type="STRING" id="131310.A0A0N4ZNK9"/>
<dbReference type="InterPro" id="IPR036859">
    <property type="entry name" value="CAP-Gly_dom_sf"/>
</dbReference>
<comment type="similarity">
    <text evidence="4">Belongs to the peptidase C19 family.</text>
</comment>
<dbReference type="Gene3D" id="2.30.30.190">
    <property type="entry name" value="CAP Gly-rich-like domain"/>
    <property type="match status" value="1"/>
</dbReference>
<evidence type="ECO:0000256" key="11">
    <source>
        <dbReference type="ARBA" id="ARBA00022801"/>
    </source>
</evidence>
<evidence type="ECO:0000256" key="7">
    <source>
        <dbReference type="ARBA" id="ARBA00022553"/>
    </source>
</evidence>
<dbReference type="WBParaSite" id="PTRK_0001012200.1">
    <property type="protein sequence ID" value="PTRK_0001012200.1"/>
    <property type="gene ID" value="PTRK_0001012200"/>
</dbReference>
<dbReference type="AlphaFoldDB" id="A0A0N4ZNK9"/>
<dbReference type="InterPro" id="IPR038765">
    <property type="entry name" value="Papain-like_cys_pep_sf"/>
</dbReference>
<dbReference type="Pfam" id="PF01302">
    <property type="entry name" value="CAP_GLY"/>
    <property type="match status" value="1"/>
</dbReference>
<keyword evidence="12" id="KW-0788">Thiol protease</keyword>
<proteinExistence type="inferred from homology"/>
<keyword evidence="10" id="KW-0833">Ubl conjugation pathway</keyword>
<dbReference type="Gene3D" id="3.90.70.10">
    <property type="entry name" value="Cysteine proteinases"/>
    <property type="match status" value="1"/>
</dbReference>
<evidence type="ECO:0000256" key="2">
    <source>
        <dbReference type="ARBA" id="ARBA00004300"/>
    </source>
</evidence>
<evidence type="ECO:0000256" key="10">
    <source>
        <dbReference type="ARBA" id="ARBA00022786"/>
    </source>
</evidence>
<dbReference type="InterPro" id="IPR000938">
    <property type="entry name" value="CAP-Gly_domain"/>
</dbReference>
<dbReference type="Proteomes" id="UP000038045">
    <property type="component" value="Unplaced"/>
</dbReference>
<keyword evidence="9" id="KW-0479">Metal-binding</keyword>
<feature type="domain" description="USP" evidence="14">
    <location>
        <begin position="463"/>
        <end position="792"/>
    </location>
</feature>
<accession>A0A0N4ZNK9</accession>
<dbReference type="PROSITE" id="PS50235">
    <property type="entry name" value="USP_3"/>
    <property type="match status" value="1"/>
</dbReference>
<dbReference type="GO" id="GO:0005813">
    <property type="term" value="C:centrosome"/>
    <property type="evidence" value="ECO:0007669"/>
    <property type="project" value="UniProtKB-SubCell"/>
</dbReference>
<keyword evidence="11" id="KW-0378">Hydrolase</keyword>
<evidence type="ECO:0000256" key="13">
    <source>
        <dbReference type="ARBA" id="ARBA00022833"/>
    </source>
</evidence>
<evidence type="ECO:0000313" key="16">
    <source>
        <dbReference type="WBParaSite" id="PTRK_0001012200.1"/>
    </source>
</evidence>
<keyword evidence="15" id="KW-1185">Reference proteome</keyword>
<comment type="catalytic activity">
    <reaction evidence="1">
        <text>Thiol-dependent hydrolysis of ester, thioester, amide, peptide and isopeptide bonds formed by the C-terminal Gly of ubiquitin (a 76-residue protein attached to proteins as an intracellular targeting signal).</text>
        <dbReference type="EC" id="3.4.19.12"/>
    </reaction>
</comment>
<evidence type="ECO:0000256" key="9">
    <source>
        <dbReference type="ARBA" id="ARBA00022723"/>
    </source>
</evidence>
<dbReference type="SUPFAM" id="SSF54001">
    <property type="entry name" value="Cysteine proteinases"/>
    <property type="match status" value="1"/>
</dbReference>
<evidence type="ECO:0000259" key="14">
    <source>
        <dbReference type="PROSITE" id="PS50235"/>
    </source>
</evidence>
<evidence type="ECO:0000256" key="1">
    <source>
        <dbReference type="ARBA" id="ARBA00000707"/>
    </source>
</evidence>
<dbReference type="GO" id="GO:0004843">
    <property type="term" value="F:cysteine-type deubiquitinase activity"/>
    <property type="evidence" value="ECO:0007669"/>
    <property type="project" value="UniProtKB-EC"/>
</dbReference>
<evidence type="ECO:0000313" key="15">
    <source>
        <dbReference type="Proteomes" id="UP000038045"/>
    </source>
</evidence>
<keyword evidence="7" id="KW-0597">Phosphoprotein</keyword>
<dbReference type="InterPro" id="IPR028889">
    <property type="entry name" value="USP"/>
</dbReference>
<evidence type="ECO:0000256" key="4">
    <source>
        <dbReference type="ARBA" id="ARBA00009085"/>
    </source>
</evidence>
<dbReference type="GO" id="GO:0046872">
    <property type="term" value="F:metal ion binding"/>
    <property type="evidence" value="ECO:0007669"/>
    <property type="project" value="UniProtKB-KW"/>
</dbReference>
<dbReference type="GO" id="GO:0006508">
    <property type="term" value="P:proteolysis"/>
    <property type="evidence" value="ECO:0007669"/>
    <property type="project" value="UniProtKB-KW"/>
</dbReference>
<keyword evidence="8" id="KW-0645">Protease</keyword>
<dbReference type="SMART" id="SM01052">
    <property type="entry name" value="CAP_GLY"/>
    <property type="match status" value="1"/>
</dbReference>
<reference evidence="16" key="1">
    <citation type="submission" date="2017-02" db="UniProtKB">
        <authorList>
            <consortium name="WormBaseParasite"/>
        </authorList>
    </citation>
    <scope>IDENTIFICATION</scope>
</reference>
<protein>
    <recommendedName>
        <fullName evidence="5">ubiquitinyl hydrolase 1</fullName>
        <ecNumber evidence="5">3.4.19.12</ecNumber>
    </recommendedName>
</protein>
<keyword evidence="13" id="KW-0862">Zinc</keyword>
<organism evidence="15 16">
    <name type="scientific">Parastrongyloides trichosuri</name>
    <name type="common">Possum-specific nematode worm</name>
    <dbReference type="NCBI Taxonomy" id="131310"/>
    <lineage>
        <taxon>Eukaryota</taxon>
        <taxon>Metazoa</taxon>
        <taxon>Ecdysozoa</taxon>
        <taxon>Nematoda</taxon>
        <taxon>Chromadorea</taxon>
        <taxon>Rhabditida</taxon>
        <taxon>Tylenchina</taxon>
        <taxon>Panagrolaimomorpha</taxon>
        <taxon>Strongyloidoidea</taxon>
        <taxon>Strongyloididae</taxon>
        <taxon>Parastrongyloides</taxon>
    </lineage>
</organism>
<comment type="subcellular location">
    <subcellularLocation>
        <location evidence="2">Cytoplasm</location>
        <location evidence="2">Cytoskeleton</location>
        <location evidence="2">Microtubule organizing center</location>
        <location evidence="2">Centrosome</location>
    </subcellularLocation>
    <subcellularLocation>
        <location evidence="3">Cytoplasm</location>
        <location evidence="3">Perinuclear region</location>
    </subcellularLocation>
</comment>
<evidence type="ECO:0000256" key="12">
    <source>
        <dbReference type="ARBA" id="ARBA00022807"/>
    </source>
</evidence>
<keyword evidence="6" id="KW-0963">Cytoplasm</keyword>
<name>A0A0N4ZNK9_PARTI</name>
<dbReference type="SUPFAM" id="SSF74924">
    <property type="entry name" value="Cap-Gly domain"/>
    <property type="match status" value="1"/>
</dbReference>
<evidence type="ECO:0000256" key="5">
    <source>
        <dbReference type="ARBA" id="ARBA00012759"/>
    </source>
</evidence>
<evidence type="ECO:0000256" key="3">
    <source>
        <dbReference type="ARBA" id="ARBA00004556"/>
    </source>
</evidence>
<evidence type="ECO:0000256" key="6">
    <source>
        <dbReference type="ARBA" id="ARBA00022490"/>
    </source>
</evidence>
<evidence type="ECO:0000256" key="8">
    <source>
        <dbReference type="ARBA" id="ARBA00022670"/>
    </source>
</evidence>
<dbReference type="EC" id="3.4.19.12" evidence="5"/>